<comment type="caution">
    <text evidence="1">The sequence shown here is derived from an EMBL/GenBank/DDBJ whole genome shotgun (WGS) entry which is preliminary data.</text>
</comment>
<proteinExistence type="predicted"/>
<evidence type="ECO:0000313" key="2">
    <source>
        <dbReference type="Proteomes" id="UP000316626"/>
    </source>
</evidence>
<dbReference type="AlphaFoldDB" id="A0A544TQJ1"/>
<protein>
    <submittedName>
        <fullName evidence="1">Uncharacterized protein</fullName>
    </submittedName>
</protein>
<dbReference type="OrthoDB" id="7058177at2"/>
<sequence length="257" mass="30211">MKVLDCGNDDTMFQSLREISGINKHEFLKMFNQFDLDEFYESNPNYHELAYKLFLDKITEMSKYSSFEWDKTCWFHLTRTIPSTQFEDGLLPFGENLDYIWDLLFSLQNGFISKGEWSDFRQLLESNSSIDSAFLYRHKLKYKDLWGPYAMLIREAAFHFEDLGNHNYLGVPEIIRDICNPFQEKYDFNLLEAYKNATAPCIVKFESPFSEVLDLGTVVNFLYHKHNNLKLYDGCNSTFDGKGELIPSSSIIKIEYL</sequence>
<evidence type="ECO:0000313" key="1">
    <source>
        <dbReference type="EMBL" id="TQR19714.1"/>
    </source>
</evidence>
<reference evidence="1 2" key="1">
    <citation type="submission" date="2019-06" db="EMBL/GenBank/DDBJ databases">
        <title>Psychrobacillus vulpis sp. nov., a new species isolated from feces of a red fox that inhabits in The Tablas de Daimiel Natural Park, Albacete, Spain.</title>
        <authorList>
            <person name="Rodriguez M."/>
            <person name="Reina J.C."/>
            <person name="Bejar V."/>
            <person name="Llamas I."/>
        </authorList>
    </citation>
    <scope>NUCLEOTIDE SEQUENCE [LARGE SCALE GENOMIC DNA]</scope>
    <source>
        <strain evidence="1 2">Z8</strain>
    </source>
</reference>
<gene>
    <name evidence="1" type="ORF">FG384_10875</name>
</gene>
<accession>A0A544TQJ1</accession>
<dbReference type="RefSeq" id="WP_142642624.1">
    <property type="nucleotide sequence ID" value="NZ_VDGI01000011.1"/>
</dbReference>
<keyword evidence="2" id="KW-1185">Reference proteome</keyword>
<dbReference type="EMBL" id="VDGI01000011">
    <property type="protein sequence ID" value="TQR19714.1"/>
    <property type="molecule type" value="Genomic_DNA"/>
</dbReference>
<organism evidence="1 2">
    <name type="scientific">Psychrobacillus vulpis</name>
    <dbReference type="NCBI Taxonomy" id="2325572"/>
    <lineage>
        <taxon>Bacteria</taxon>
        <taxon>Bacillati</taxon>
        <taxon>Bacillota</taxon>
        <taxon>Bacilli</taxon>
        <taxon>Bacillales</taxon>
        <taxon>Bacillaceae</taxon>
        <taxon>Psychrobacillus</taxon>
    </lineage>
</organism>
<name>A0A544TQJ1_9BACI</name>
<dbReference type="Proteomes" id="UP000316626">
    <property type="component" value="Unassembled WGS sequence"/>
</dbReference>